<accession>A0A087E2S2</accession>
<dbReference type="AlphaFoldDB" id="A0A087E2S2"/>
<feature type="compositionally biased region" description="Polar residues" evidence="1">
    <location>
        <begin position="269"/>
        <end position="282"/>
    </location>
</feature>
<evidence type="ECO:0000313" key="3">
    <source>
        <dbReference type="Proteomes" id="UP000029003"/>
    </source>
</evidence>
<evidence type="ECO:0000313" key="2">
    <source>
        <dbReference type="EMBL" id="KFJ02073.1"/>
    </source>
</evidence>
<reference evidence="2 3" key="1">
    <citation type="submission" date="2014-03" db="EMBL/GenBank/DDBJ databases">
        <title>Genomics of Bifidobacteria.</title>
        <authorList>
            <person name="Ventura M."/>
            <person name="Milani C."/>
            <person name="Lugli G.A."/>
        </authorList>
    </citation>
    <scope>NUCLEOTIDE SEQUENCE [LARGE SCALE GENOMIC DNA]</scope>
    <source>
        <strain evidence="2 3">LMG 21395</strain>
    </source>
</reference>
<gene>
    <name evidence="2" type="ORF">THER5_1912</name>
</gene>
<proteinExistence type="predicted"/>
<evidence type="ECO:0000256" key="1">
    <source>
        <dbReference type="SAM" id="MobiDB-lite"/>
    </source>
</evidence>
<sequence>MHQHLSHSCRGLDRVSTFDSRSSPYGCPSQHAPVNHTQPKTAEYQGSLIIADQPHSRAPIDPSVLLGPIPISMSDFRISPRKQAIRQTDANRTHPETAEHQGSLIIADQLHSRAHIDSSVLLDPNPISVFDFRINPRKQAVRQTDANRTHPETAEYQGSLIIADQLHSRAHIDSSVLLDPNPISVFDFRINPRKQAVRQTASIRTHPRTAKSRGSQTMTSQPPNRPRLRIRTQSNPDGQSPNWSTTVVPTADDQHLHPAGNSGIPMLSESGQSGTQPIPQPR</sequence>
<dbReference type="Proteomes" id="UP000029003">
    <property type="component" value="Unassembled WGS sequence"/>
</dbReference>
<feature type="compositionally biased region" description="Polar residues" evidence="1">
    <location>
        <begin position="231"/>
        <end position="248"/>
    </location>
</feature>
<comment type="caution">
    <text evidence="2">The sequence shown here is derived from an EMBL/GenBank/DDBJ whole genome shotgun (WGS) entry which is preliminary data.</text>
</comment>
<dbReference type="EMBL" id="JGZT01000007">
    <property type="protein sequence ID" value="KFJ02073.1"/>
    <property type="molecule type" value="Genomic_DNA"/>
</dbReference>
<protein>
    <submittedName>
        <fullName evidence="2">Uncharacterized protein</fullName>
    </submittedName>
</protein>
<name>A0A087E2S2_9BIFI</name>
<feature type="region of interest" description="Disordered" evidence="1">
    <location>
        <begin position="195"/>
        <end position="282"/>
    </location>
</feature>
<feature type="compositionally biased region" description="Polar residues" evidence="1">
    <location>
        <begin position="212"/>
        <end position="222"/>
    </location>
</feature>
<feature type="region of interest" description="Disordered" evidence="1">
    <location>
        <begin position="1"/>
        <end position="37"/>
    </location>
</feature>
<organism evidence="2 3">
    <name type="scientific">Bifidobacterium thermacidophilum subsp. thermacidophilum</name>
    <dbReference type="NCBI Taxonomy" id="79262"/>
    <lineage>
        <taxon>Bacteria</taxon>
        <taxon>Bacillati</taxon>
        <taxon>Actinomycetota</taxon>
        <taxon>Actinomycetes</taxon>
        <taxon>Bifidobacteriales</taxon>
        <taxon>Bifidobacteriaceae</taxon>
        <taxon>Bifidobacterium</taxon>
    </lineage>
</organism>